<organism evidence="2 3">
    <name type="scientific">Erythroxylum novogranatense</name>
    <dbReference type="NCBI Taxonomy" id="1862640"/>
    <lineage>
        <taxon>Eukaryota</taxon>
        <taxon>Viridiplantae</taxon>
        <taxon>Streptophyta</taxon>
        <taxon>Embryophyta</taxon>
        <taxon>Tracheophyta</taxon>
        <taxon>Spermatophyta</taxon>
        <taxon>Magnoliopsida</taxon>
        <taxon>eudicotyledons</taxon>
        <taxon>Gunneridae</taxon>
        <taxon>Pentapetalae</taxon>
        <taxon>rosids</taxon>
        <taxon>fabids</taxon>
        <taxon>Malpighiales</taxon>
        <taxon>Erythroxylaceae</taxon>
        <taxon>Erythroxylum</taxon>
    </lineage>
</organism>
<dbReference type="AlphaFoldDB" id="A0AAV8SR20"/>
<evidence type="ECO:0000313" key="2">
    <source>
        <dbReference type="EMBL" id="KAJ8754380.1"/>
    </source>
</evidence>
<reference evidence="2 3" key="1">
    <citation type="submission" date="2021-09" db="EMBL/GenBank/DDBJ databases">
        <title>Genomic insights and catalytic innovation underlie evolution of tropane alkaloids biosynthesis.</title>
        <authorList>
            <person name="Wang Y.-J."/>
            <person name="Tian T."/>
            <person name="Huang J.-P."/>
            <person name="Huang S.-X."/>
        </authorList>
    </citation>
    <scope>NUCLEOTIDE SEQUENCE [LARGE SCALE GENOMIC DNA]</scope>
    <source>
        <strain evidence="2">KIB-2018</strain>
        <tissue evidence="2">Leaf</tissue>
    </source>
</reference>
<feature type="region of interest" description="Disordered" evidence="1">
    <location>
        <begin position="225"/>
        <end position="263"/>
    </location>
</feature>
<accession>A0AAV8SR20</accession>
<comment type="caution">
    <text evidence="2">The sequence shown here is derived from an EMBL/GenBank/DDBJ whole genome shotgun (WGS) entry which is preliminary data.</text>
</comment>
<proteinExistence type="predicted"/>
<keyword evidence="3" id="KW-1185">Reference proteome</keyword>
<gene>
    <name evidence="2" type="ORF">K2173_002831</name>
</gene>
<evidence type="ECO:0000313" key="3">
    <source>
        <dbReference type="Proteomes" id="UP001159364"/>
    </source>
</evidence>
<sequence>MEPLEHEGPLSKRGQTRKHEEDVLTSPWCLWCQAHCHEDPRLSTTKLLPRAHLLLKARLGLHRQQQRWSEETRDDMRWRYNPWATPPLAWGHGFRLRGDNDLLHNGYRRGSVPPGNIRLPRQTARHPLTSQGYWGPTKFHKGAQRPEGSPSQQIRGEVSRVNNFQERVSKQVPSVQLQPTNLDNNITVKINSHTEMLCDHQVLVDQGLEVDEWLQLMKELEAQEESINSRDSASLQTDPPNIAGSSDMPKAMTRMESDEVKML</sequence>
<feature type="compositionally biased region" description="Basic and acidic residues" evidence="1">
    <location>
        <begin position="253"/>
        <end position="263"/>
    </location>
</feature>
<dbReference type="EMBL" id="JAIWQS010000009">
    <property type="protein sequence ID" value="KAJ8754380.1"/>
    <property type="molecule type" value="Genomic_DNA"/>
</dbReference>
<dbReference type="Proteomes" id="UP001159364">
    <property type="component" value="Linkage Group LG09"/>
</dbReference>
<feature type="compositionally biased region" description="Polar residues" evidence="1">
    <location>
        <begin position="225"/>
        <end position="239"/>
    </location>
</feature>
<evidence type="ECO:0000256" key="1">
    <source>
        <dbReference type="SAM" id="MobiDB-lite"/>
    </source>
</evidence>
<protein>
    <submittedName>
        <fullName evidence="2">Uncharacterized protein</fullName>
    </submittedName>
</protein>
<name>A0AAV8SR20_9ROSI</name>